<evidence type="ECO:0000313" key="7">
    <source>
        <dbReference type="Proteomes" id="UP000834106"/>
    </source>
</evidence>
<reference evidence="6" key="1">
    <citation type="submission" date="2023-05" db="EMBL/GenBank/DDBJ databases">
        <authorList>
            <person name="Huff M."/>
        </authorList>
    </citation>
    <scope>NUCLEOTIDE SEQUENCE</scope>
</reference>
<evidence type="ECO:0000256" key="5">
    <source>
        <dbReference type="ARBA" id="ARBA00023180"/>
    </source>
</evidence>
<dbReference type="InterPro" id="IPR008758">
    <property type="entry name" value="Peptidase_S28"/>
</dbReference>
<dbReference type="GO" id="GO:0008239">
    <property type="term" value="F:dipeptidyl-peptidase activity"/>
    <property type="evidence" value="ECO:0007669"/>
    <property type="project" value="TreeGrafter"/>
</dbReference>
<evidence type="ECO:0000256" key="1">
    <source>
        <dbReference type="ARBA" id="ARBA00011079"/>
    </source>
</evidence>
<evidence type="ECO:0000256" key="2">
    <source>
        <dbReference type="ARBA" id="ARBA00022670"/>
    </source>
</evidence>
<organism evidence="6 7">
    <name type="scientific">Fraxinus pennsylvanica</name>
    <dbReference type="NCBI Taxonomy" id="56036"/>
    <lineage>
        <taxon>Eukaryota</taxon>
        <taxon>Viridiplantae</taxon>
        <taxon>Streptophyta</taxon>
        <taxon>Embryophyta</taxon>
        <taxon>Tracheophyta</taxon>
        <taxon>Spermatophyta</taxon>
        <taxon>Magnoliopsida</taxon>
        <taxon>eudicotyledons</taxon>
        <taxon>Gunneridae</taxon>
        <taxon>Pentapetalae</taxon>
        <taxon>asterids</taxon>
        <taxon>lamiids</taxon>
        <taxon>Lamiales</taxon>
        <taxon>Oleaceae</taxon>
        <taxon>Oleeae</taxon>
        <taxon>Fraxinus</taxon>
    </lineage>
</organism>
<dbReference type="GO" id="GO:0006508">
    <property type="term" value="P:proteolysis"/>
    <property type="evidence" value="ECO:0007669"/>
    <property type="project" value="UniProtKB-KW"/>
</dbReference>
<dbReference type="PANTHER" id="PTHR11010:SF110">
    <property type="entry name" value="PROLYLCARBOXYPEPTIDASE-LIKE PROTEIN-RELATED"/>
    <property type="match status" value="1"/>
</dbReference>
<proteinExistence type="inferred from homology"/>
<keyword evidence="5" id="KW-0325">Glycoprotein</keyword>
<dbReference type="Pfam" id="PF05577">
    <property type="entry name" value="Peptidase_S28"/>
    <property type="match status" value="1"/>
</dbReference>
<sequence length="147" mass="17179">MEARKEARLDEDLQSVGYLTKNASHFKALQVYMEHRYYGKAIPFGSMEEAMRNESTRGYFNSAQAIADYAEPHLPPILYFDDITPQNGYYSKVTKDFKEFSKRCYETIRRSWSEIRFQAQWPLHSRPKDVDVNVMALVANAMFSSKN</sequence>
<dbReference type="InterPro" id="IPR029058">
    <property type="entry name" value="AB_hydrolase_fold"/>
</dbReference>
<dbReference type="InterPro" id="IPR042269">
    <property type="entry name" value="Ser_carbopepase_S28_SKS"/>
</dbReference>
<name>A0AAD1ZZC7_9LAMI</name>
<evidence type="ECO:0000256" key="4">
    <source>
        <dbReference type="ARBA" id="ARBA00022801"/>
    </source>
</evidence>
<keyword evidence="4" id="KW-0378">Hydrolase</keyword>
<keyword evidence="7" id="KW-1185">Reference proteome</keyword>
<dbReference type="AlphaFoldDB" id="A0AAD1ZZC7"/>
<gene>
    <name evidence="6" type="ORF">FPE_LOCUS25803</name>
</gene>
<dbReference type="Proteomes" id="UP000834106">
    <property type="component" value="Chromosome 16"/>
</dbReference>
<dbReference type="Gene3D" id="3.40.50.1820">
    <property type="entry name" value="alpha/beta hydrolase"/>
    <property type="match status" value="1"/>
</dbReference>
<dbReference type="Gene3D" id="1.20.120.980">
    <property type="entry name" value="Serine carboxypeptidase S28, SKS domain"/>
    <property type="match status" value="1"/>
</dbReference>
<evidence type="ECO:0000313" key="6">
    <source>
        <dbReference type="EMBL" id="CAI9778373.1"/>
    </source>
</evidence>
<accession>A0AAD1ZZC7</accession>
<dbReference type="PANTHER" id="PTHR11010">
    <property type="entry name" value="PROTEASE S28 PRO-X CARBOXYPEPTIDASE-RELATED"/>
    <property type="match status" value="1"/>
</dbReference>
<evidence type="ECO:0000256" key="3">
    <source>
        <dbReference type="ARBA" id="ARBA00022729"/>
    </source>
</evidence>
<dbReference type="EMBL" id="OU503051">
    <property type="protein sequence ID" value="CAI9778373.1"/>
    <property type="molecule type" value="Genomic_DNA"/>
</dbReference>
<dbReference type="GO" id="GO:0070008">
    <property type="term" value="F:serine-type exopeptidase activity"/>
    <property type="evidence" value="ECO:0007669"/>
    <property type="project" value="InterPro"/>
</dbReference>
<keyword evidence="2" id="KW-0645">Protease</keyword>
<protein>
    <submittedName>
        <fullName evidence="6">Uncharacterized protein</fullName>
    </submittedName>
</protein>
<comment type="similarity">
    <text evidence="1">Belongs to the peptidase S28 family.</text>
</comment>
<keyword evidence="3" id="KW-0732">Signal</keyword>